<proteinExistence type="predicted"/>
<reference evidence="2 3" key="1">
    <citation type="journal article" date="2013" name="Curr. Biol.">
        <title>The Genome of the Foraminiferan Reticulomyxa filosa.</title>
        <authorList>
            <person name="Glockner G."/>
            <person name="Hulsmann N."/>
            <person name="Schleicher M."/>
            <person name="Noegel A.A."/>
            <person name="Eichinger L."/>
            <person name="Gallinger C."/>
            <person name="Pawlowski J."/>
            <person name="Sierra R."/>
            <person name="Euteneuer U."/>
            <person name="Pillet L."/>
            <person name="Moustafa A."/>
            <person name="Platzer M."/>
            <person name="Groth M."/>
            <person name="Szafranski K."/>
            <person name="Schliwa M."/>
        </authorList>
    </citation>
    <scope>NUCLEOTIDE SEQUENCE [LARGE SCALE GENOMIC DNA]</scope>
</reference>
<protein>
    <submittedName>
        <fullName evidence="2">Uncharacterized protein</fullName>
    </submittedName>
</protein>
<dbReference type="Proteomes" id="UP000023152">
    <property type="component" value="Unassembled WGS sequence"/>
</dbReference>
<sequence length="362" mass="40802">MIGIEIDSWNLNGHSDVFEKKLRSGIELGQLRDLADAFKLKCPSVKNRRYGQTRARESSTTLNTTPPLNVPPAKPSATQKAPAVKTDDMVILNTGNIGKSVFVESKKKQASKSDKQLKLVELKPANEDDVESSKETKKDEAKPVQYINVIMGCILICHKWAKQLMLNVYKLIYIHIYIYVHIHIYYMDTLFDIDNTKIGKLKVIKVFEEKANFSKDQIAIGIYRRSGHFGVAQCTQWARDGKINVVGAADCDDDMIATKKKDSTYLVLPYLCVVRYSVPKTVDTCSLTESSCMIYLFVLEKKNKYLIIVGLCFDVGKQTDGNNDNDIDDENETTPPPQAPLSKIQFNIGDYVKLFLWKAGVV</sequence>
<feature type="region of interest" description="Disordered" evidence="1">
    <location>
        <begin position="49"/>
        <end position="80"/>
    </location>
</feature>
<accession>X6P060</accession>
<dbReference type="EMBL" id="ASPP01005249">
    <property type="protein sequence ID" value="ETO30902.1"/>
    <property type="molecule type" value="Genomic_DNA"/>
</dbReference>
<comment type="caution">
    <text evidence="2">The sequence shown here is derived from an EMBL/GenBank/DDBJ whole genome shotgun (WGS) entry which is preliminary data.</text>
</comment>
<evidence type="ECO:0000313" key="2">
    <source>
        <dbReference type="EMBL" id="ETO30902.1"/>
    </source>
</evidence>
<evidence type="ECO:0000313" key="3">
    <source>
        <dbReference type="Proteomes" id="UP000023152"/>
    </source>
</evidence>
<dbReference type="AlphaFoldDB" id="X6P060"/>
<gene>
    <name evidence="2" type="ORF">RFI_06217</name>
</gene>
<organism evidence="2 3">
    <name type="scientific">Reticulomyxa filosa</name>
    <dbReference type="NCBI Taxonomy" id="46433"/>
    <lineage>
        <taxon>Eukaryota</taxon>
        <taxon>Sar</taxon>
        <taxon>Rhizaria</taxon>
        <taxon>Retaria</taxon>
        <taxon>Foraminifera</taxon>
        <taxon>Monothalamids</taxon>
        <taxon>Reticulomyxidae</taxon>
        <taxon>Reticulomyxa</taxon>
    </lineage>
</organism>
<keyword evidence="3" id="KW-1185">Reference proteome</keyword>
<dbReference type="OrthoDB" id="2130750at2759"/>
<name>X6P060_RETFI</name>
<evidence type="ECO:0000256" key="1">
    <source>
        <dbReference type="SAM" id="MobiDB-lite"/>
    </source>
</evidence>